<feature type="domain" description="RNase H type-1" evidence="2">
    <location>
        <begin position="332"/>
        <end position="446"/>
    </location>
</feature>
<dbReference type="InterPro" id="IPR012337">
    <property type="entry name" value="RNaseH-like_sf"/>
</dbReference>
<dbReference type="InterPro" id="IPR036397">
    <property type="entry name" value="RNaseH_sf"/>
</dbReference>
<dbReference type="EMBL" id="JBFOLK010000003">
    <property type="protein sequence ID" value="KAL2527460.1"/>
    <property type="molecule type" value="Genomic_DNA"/>
</dbReference>
<reference evidence="5" key="1">
    <citation type="submission" date="2024-07" db="EMBL/GenBank/DDBJ databases">
        <title>Two chromosome-level genome assemblies of Korean endemic species Abeliophyllum distichum and Forsythia ovata (Oleaceae).</title>
        <authorList>
            <person name="Jang H."/>
        </authorList>
    </citation>
    <scope>NUCLEOTIDE SEQUENCE [LARGE SCALE GENOMIC DNA]</scope>
</reference>
<dbReference type="CDD" id="cd06222">
    <property type="entry name" value="RNase_H_like"/>
    <property type="match status" value="1"/>
</dbReference>
<proteinExistence type="predicted"/>
<evidence type="ECO:0000256" key="1">
    <source>
        <dbReference type="SAM" id="MobiDB-lite"/>
    </source>
</evidence>
<dbReference type="SUPFAM" id="SSF53098">
    <property type="entry name" value="Ribonuclease H-like"/>
    <property type="match status" value="1"/>
</dbReference>
<protein>
    <recommendedName>
        <fullName evidence="6">DUF4283 domain-containing protein</fullName>
    </recommendedName>
</protein>
<dbReference type="Gene3D" id="3.30.420.10">
    <property type="entry name" value="Ribonuclease H-like superfamily/Ribonuclease H"/>
    <property type="match status" value="1"/>
</dbReference>
<dbReference type="InterPro" id="IPR025558">
    <property type="entry name" value="DUF4283"/>
</dbReference>
<comment type="caution">
    <text evidence="4">The sequence shown here is derived from an EMBL/GenBank/DDBJ whole genome shotgun (WGS) entry which is preliminary data.</text>
</comment>
<dbReference type="Proteomes" id="UP001604336">
    <property type="component" value="Unassembled WGS sequence"/>
</dbReference>
<dbReference type="InterPro" id="IPR044730">
    <property type="entry name" value="RNase_H-like_dom_plant"/>
</dbReference>
<dbReference type="Pfam" id="PF14111">
    <property type="entry name" value="DUF4283"/>
    <property type="match status" value="1"/>
</dbReference>
<sequence length="460" mass="50964">MCSPTLGKPNHALGVQPKATYGSNQPRDSCTIGMHPEAKLASIGGSHIGGTPILALSIVGDSIMTSVCGKEPYLHHGDPALVISSDDEASLAEPFKFTLVGKFSHCKPKMVEIRSIFQKFGFCDDFKLGLIDYKHILIHLTHEYDYNCLFLKPLWFIDGCPISVLKWTRDFYSDAETSIVHVWISFPLLLVHLCANEFLFALSKIVGVPLRIDETTADLLRPSEAMATKPFVTPTSKFVVALASKPIVVPANKCVDAPMPIVYRAGKGKEKEIVVKVPRQWDPVAGSSSVVTIPPPMVHVGPTLQLIYTILSIVASKPFHDRAPLVGSYKVNTDGCVKDRFASGGVIIRDSLGQCVRAFFSSYRECPILEAESRTILDDIILVQRIVLSNLWIETDFTLAIHCITRGGGPWSIQDTLHHIRHLLAFDRDTIFHIYCEGNQVANLLSLEGWDLRCYFEYNA</sequence>
<keyword evidence="5" id="KW-1185">Reference proteome</keyword>
<dbReference type="Pfam" id="PF13456">
    <property type="entry name" value="RVT_3"/>
    <property type="match status" value="1"/>
</dbReference>
<organism evidence="4 5">
    <name type="scientific">Abeliophyllum distichum</name>
    <dbReference type="NCBI Taxonomy" id="126358"/>
    <lineage>
        <taxon>Eukaryota</taxon>
        <taxon>Viridiplantae</taxon>
        <taxon>Streptophyta</taxon>
        <taxon>Embryophyta</taxon>
        <taxon>Tracheophyta</taxon>
        <taxon>Spermatophyta</taxon>
        <taxon>Magnoliopsida</taxon>
        <taxon>eudicotyledons</taxon>
        <taxon>Gunneridae</taxon>
        <taxon>Pentapetalae</taxon>
        <taxon>asterids</taxon>
        <taxon>lamiids</taxon>
        <taxon>Lamiales</taxon>
        <taxon>Oleaceae</taxon>
        <taxon>Forsythieae</taxon>
        <taxon>Abeliophyllum</taxon>
    </lineage>
</organism>
<dbReference type="PANTHER" id="PTHR31286">
    <property type="entry name" value="GLYCINE-RICH CELL WALL STRUCTURAL PROTEIN 1.8-LIKE"/>
    <property type="match status" value="1"/>
</dbReference>
<dbReference type="InterPro" id="IPR040256">
    <property type="entry name" value="At4g02000-like"/>
</dbReference>
<dbReference type="PANTHER" id="PTHR31286:SF179">
    <property type="entry name" value="RNASE H TYPE-1 DOMAIN-CONTAINING PROTEIN"/>
    <property type="match status" value="1"/>
</dbReference>
<dbReference type="AlphaFoldDB" id="A0ABD1UQZ4"/>
<dbReference type="InterPro" id="IPR002156">
    <property type="entry name" value="RNaseH_domain"/>
</dbReference>
<gene>
    <name evidence="4" type="ORF">Adt_12514</name>
</gene>
<evidence type="ECO:0000313" key="5">
    <source>
        <dbReference type="Proteomes" id="UP001604336"/>
    </source>
</evidence>
<name>A0ABD1UQZ4_9LAMI</name>
<feature type="region of interest" description="Disordered" evidence="1">
    <location>
        <begin position="1"/>
        <end position="28"/>
    </location>
</feature>
<feature type="domain" description="DUF4283" evidence="3">
    <location>
        <begin position="93"/>
        <end position="171"/>
    </location>
</feature>
<accession>A0ABD1UQZ4</accession>
<evidence type="ECO:0000313" key="4">
    <source>
        <dbReference type="EMBL" id="KAL2527460.1"/>
    </source>
</evidence>
<evidence type="ECO:0000259" key="3">
    <source>
        <dbReference type="Pfam" id="PF14111"/>
    </source>
</evidence>
<evidence type="ECO:0008006" key="6">
    <source>
        <dbReference type="Google" id="ProtNLM"/>
    </source>
</evidence>
<evidence type="ECO:0000259" key="2">
    <source>
        <dbReference type="Pfam" id="PF13456"/>
    </source>
</evidence>